<feature type="transmembrane region" description="Helical" evidence="1">
    <location>
        <begin position="163"/>
        <end position="182"/>
    </location>
</feature>
<keyword evidence="1" id="KW-1133">Transmembrane helix</keyword>
<feature type="non-terminal residue" evidence="2">
    <location>
        <position position="203"/>
    </location>
</feature>
<gene>
    <name evidence="2" type="ORF">S01H1_24585</name>
</gene>
<evidence type="ECO:0008006" key="3">
    <source>
        <dbReference type="Google" id="ProtNLM"/>
    </source>
</evidence>
<feature type="transmembrane region" description="Helical" evidence="1">
    <location>
        <begin position="7"/>
        <end position="25"/>
    </location>
</feature>
<evidence type="ECO:0000313" key="2">
    <source>
        <dbReference type="EMBL" id="GAF96792.1"/>
    </source>
</evidence>
<dbReference type="AlphaFoldDB" id="X0U8U8"/>
<dbReference type="EMBL" id="BARS01014787">
    <property type="protein sequence ID" value="GAF96792.1"/>
    <property type="molecule type" value="Genomic_DNA"/>
</dbReference>
<protein>
    <recommendedName>
        <fullName evidence="3">DUF1616 domain-containing protein</fullName>
    </recommendedName>
</protein>
<organism evidence="2">
    <name type="scientific">marine sediment metagenome</name>
    <dbReference type="NCBI Taxonomy" id="412755"/>
    <lineage>
        <taxon>unclassified sequences</taxon>
        <taxon>metagenomes</taxon>
        <taxon>ecological metagenomes</taxon>
    </lineage>
</organism>
<keyword evidence="1" id="KW-0812">Transmembrane</keyword>
<name>X0U8U8_9ZZZZ</name>
<feature type="transmembrane region" description="Helical" evidence="1">
    <location>
        <begin position="137"/>
        <end position="157"/>
    </location>
</feature>
<evidence type="ECO:0000256" key="1">
    <source>
        <dbReference type="SAM" id="Phobius"/>
    </source>
</evidence>
<sequence length="203" mass="23529">MKLTKNKIFFGILIFVLIVNLLILFDIQYFYLRVIFSFIFLTTVPGLLIMLMLKIREVDFWEYLVYTIGLSVAFLMFGGLFINWVLPLIGIYKLLSTVPLLISFDIFLLIFWIIALKRNNKIYLKVEPPRLDLINKSFLIIPIIFPILSILGAITLNNHGPNYLPLIVLGGIAIYIFFIALLRKKLNKNIYPWSIVIVSLSLL</sequence>
<comment type="caution">
    <text evidence="2">The sequence shown here is derived from an EMBL/GenBank/DDBJ whole genome shotgun (WGS) entry which is preliminary data.</text>
</comment>
<feature type="transmembrane region" description="Helical" evidence="1">
    <location>
        <begin position="31"/>
        <end position="51"/>
    </location>
</feature>
<accession>X0U8U8</accession>
<proteinExistence type="predicted"/>
<reference evidence="2" key="1">
    <citation type="journal article" date="2014" name="Front. Microbiol.">
        <title>High frequency of phylogenetically diverse reductive dehalogenase-homologous genes in deep subseafloor sedimentary metagenomes.</title>
        <authorList>
            <person name="Kawai M."/>
            <person name="Futagami T."/>
            <person name="Toyoda A."/>
            <person name="Takaki Y."/>
            <person name="Nishi S."/>
            <person name="Hori S."/>
            <person name="Arai W."/>
            <person name="Tsubouchi T."/>
            <person name="Morono Y."/>
            <person name="Uchiyama I."/>
            <person name="Ito T."/>
            <person name="Fujiyama A."/>
            <person name="Inagaki F."/>
            <person name="Takami H."/>
        </authorList>
    </citation>
    <scope>NUCLEOTIDE SEQUENCE</scope>
    <source>
        <strain evidence="2">Expedition CK06-06</strain>
    </source>
</reference>
<feature type="transmembrane region" description="Helical" evidence="1">
    <location>
        <begin position="63"/>
        <end position="86"/>
    </location>
</feature>
<keyword evidence="1" id="KW-0472">Membrane</keyword>
<feature type="transmembrane region" description="Helical" evidence="1">
    <location>
        <begin position="98"/>
        <end position="116"/>
    </location>
</feature>